<dbReference type="Gene3D" id="3.30.500.10">
    <property type="entry name" value="MHC class I-like antigen recognition-like"/>
    <property type="match status" value="1"/>
</dbReference>
<protein>
    <recommendedName>
        <fullName evidence="3">Ig-like domain-containing protein</fullName>
    </recommendedName>
</protein>
<evidence type="ECO:0000256" key="1">
    <source>
        <dbReference type="ARBA" id="ARBA00023180"/>
    </source>
</evidence>
<feature type="domain" description="Ig-like" evidence="3">
    <location>
        <begin position="220"/>
        <end position="308"/>
    </location>
</feature>
<dbReference type="Ensembl" id="ENSAPOT00000031988.1">
    <property type="protein sequence ID" value="ENSAPOP00000012390.1"/>
    <property type="gene ID" value="ENSAPOG00000016121.1"/>
</dbReference>
<dbReference type="GO" id="GO:0005615">
    <property type="term" value="C:extracellular space"/>
    <property type="evidence" value="ECO:0007669"/>
    <property type="project" value="TreeGrafter"/>
</dbReference>
<evidence type="ECO:0000259" key="3">
    <source>
        <dbReference type="PROSITE" id="PS50835"/>
    </source>
</evidence>
<reference evidence="4" key="1">
    <citation type="submission" date="2025-08" db="UniProtKB">
        <authorList>
            <consortium name="Ensembl"/>
        </authorList>
    </citation>
    <scope>IDENTIFICATION</scope>
</reference>
<dbReference type="SUPFAM" id="SSF48726">
    <property type="entry name" value="Immunoglobulin"/>
    <property type="match status" value="1"/>
</dbReference>
<dbReference type="FunFam" id="2.60.40.10:FF:000943">
    <property type="entry name" value="Classical MHC class I molecule, alpha-chain"/>
    <property type="match status" value="1"/>
</dbReference>
<dbReference type="PANTHER" id="PTHR16675:SF237">
    <property type="entry name" value="MHC CLASS I ANTIGEN TRANSCRIPT VARIANT 1-RELATED"/>
    <property type="match status" value="1"/>
</dbReference>
<keyword evidence="2" id="KW-1133">Transmembrane helix</keyword>
<evidence type="ECO:0000313" key="4">
    <source>
        <dbReference type="Ensembl" id="ENSAPOP00000012390.1"/>
    </source>
</evidence>
<dbReference type="InterPro" id="IPR011162">
    <property type="entry name" value="MHC_I/II-like_Ag-recog"/>
</dbReference>
<dbReference type="InterPro" id="IPR050208">
    <property type="entry name" value="MHC_class-I_related"/>
</dbReference>
<dbReference type="SUPFAM" id="SSF54452">
    <property type="entry name" value="MHC antigen-recognition domain"/>
    <property type="match status" value="1"/>
</dbReference>
<dbReference type="Proteomes" id="UP000257200">
    <property type="component" value="Unplaced"/>
</dbReference>
<dbReference type="Gene3D" id="2.60.40.10">
    <property type="entry name" value="Immunoglobulins"/>
    <property type="match status" value="1"/>
</dbReference>
<dbReference type="Pfam" id="PF07654">
    <property type="entry name" value="C1-set"/>
    <property type="match status" value="1"/>
</dbReference>
<evidence type="ECO:0000313" key="5">
    <source>
        <dbReference type="Proteomes" id="UP000257200"/>
    </source>
</evidence>
<reference evidence="4" key="2">
    <citation type="submission" date="2025-09" db="UniProtKB">
        <authorList>
            <consortium name="Ensembl"/>
        </authorList>
    </citation>
    <scope>IDENTIFICATION</scope>
</reference>
<accession>A0A3Q1G206</accession>
<dbReference type="InParanoid" id="A0A3Q1G206"/>
<dbReference type="STRING" id="80966.ENSAPOP00000012390"/>
<dbReference type="Pfam" id="PF00129">
    <property type="entry name" value="MHC_I"/>
    <property type="match status" value="1"/>
</dbReference>
<dbReference type="InterPro" id="IPR037055">
    <property type="entry name" value="MHC_I-like_Ag-recog_sf"/>
</dbReference>
<sequence length="404" mass="46243">MHLKNIDFKKKTKNNEICIFSTSTSRKKCFTIFTIVEHSLIFDVTLSPGHQTFPEFLSVSKVDGVQVTSCDSNNKAVEPRQVWVKKLLDSEPQHLEWQIQSCLDAYQDSKEYTEDFKQYFNLTTGIVCFFQVISGCELDNETGEVSGYNRFGYDGEEFMSLDSKTLTWRYTERAVSFKQKWDRDKARLLLSNNFFKKICPQWLKIYLDYGRSFLQRKDLPSVSLLQKTPSSLVTCHATGFYPDRADLFWRKDGEELHEDVDKGEILPNHDGTFQMSVDLKISSITPEDWKKYDCMFQMSGVKDDVIINLDRSVIRTNQATLLSNTPNNLLKGECCVLVPVSSSLHPAVIGAVVGLLLLSVGISGFFIWRKNISGKELNVFFPIVKSDKQSTVSKMQLSYLCFTV</sequence>
<keyword evidence="1" id="KW-0325">Glycoprotein</keyword>
<feature type="transmembrane region" description="Helical" evidence="2">
    <location>
        <begin position="344"/>
        <end position="368"/>
    </location>
</feature>
<dbReference type="SMART" id="SM00407">
    <property type="entry name" value="IGc1"/>
    <property type="match status" value="1"/>
</dbReference>
<keyword evidence="5" id="KW-1185">Reference proteome</keyword>
<dbReference type="AlphaFoldDB" id="A0A3Q1G206"/>
<dbReference type="GeneTree" id="ENSGT01120000271828"/>
<dbReference type="PROSITE" id="PS50835">
    <property type="entry name" value="IG_LIKE"/>
    <property type="match status" value="1"/>
</dbReference>
<dbReference type="InterPro" id="IPR011161">
    <property type="entry name" value="MHC_I-like_Ag-recog"/>
</dbReference>
<dbReference type="InterPro" id="IPR013783">
    <property type="entry name" value="Ig-like_fold"/>
</dbReference>
<dbReference type="GO" id="GO:0006955">
    <property type="term" value="P:immune response"/>
    <property type="evidence" value="ECO:0007669"/>
    <property type="project" value="TreeGrafter"/>
</dbReference>
<organism evidence="4 5">
    <name type="scientific">Acanthochromis polyacanthus</name>
    <name type="common">spiny chromis</name>
    <dbReference type="NCBI Taxonomy" id="80966"/>
    <lineage>
        <taxon>Eukaryota</taxon>
        <taxon>Metazoa</taxon>
        <taxon>Chordata</taxon>
        <taxon>Craniata</taxon>
        <taxon>Vertebrata</taxon>
        <taxon>Euteleostomi</taxon>
        <taxon>Actinopterygii</taxon>
        <taxon>Neopterygii</taxon>
        <taxon>Teleostei</taxon>
        <taxon>Neoteleostei</taxon>
        <taxon>Acanthomorphata</taxon>
        <taxon>Ovalentaria</taxon>
        <taxon>Pomacentridae</taxon>
        <taxon>Acanthochromis</taxon>
    </lineage>
</organism>
<dbReference type="InterPro" id="IPR036179">
    <property type="entry name" value="Ig-like_dom_sf"/>
</dbReference>
<keyword evidence="2" id="KW-0812">Transmembrane</keyword>
<dbReference type="InterPro" id="IPR007110">
    <property type="entry name" value="Ig-like_dom"/>
</dbReference>
<evidence type="ECO:0000256" key="2">
    <source>
        <dbReference type="SAM" id="Phobius"/>
    </source>
</evidence>
<keyword evidence="2" id="KW-0472">Membrane</keyword>
<name>A0A3Q1G206_9TELE</name>
<proteinExistence type="predicted"/>
<dbReference type="GO" id="GO:0009897">
    <property type="term" value="C:external side of plasma membrane"/>
    <property type="evidence" value="ECO:0007669"/>
    <property type="project" value="TreeGrafter"/>
</dbReference>
<dbReference type="PANTHER" id="PTHR16675">
    <property type="entry name" value="MHC CLASS I-RELATED"/>
    <property type="match status" value="1"/>
</dbReference>
<dbReference type="InterPro" id="IPR003597">
    <property type="entry name" value="Ig_C1-set"/>
</dbReference>